<dbReference type="InterPro" id="IPR040167">
    <property type="entry name" value="TF_CP2-like"/>
</dbReference>
<feature type="region of interest" description="Disordered" evidence="3">
    <location>
        <begin position="207"/>
        <end position="238"/>
    </location>
</feature>
<dbReference type="Pfam" id="PF04516">
    <property type="entry name" value="CP2"/>
    <property type="match status" value="1"/>
</dbReference>
<feature type="domain" description="Grh/CP2 DB" evidence="4">
    <location>
        <begin position="248"/>
        <end position="483"/>
    </location>
</feature>
<name>A0A9Q0N1Z6_9DIPT</name>
<dbReference type="SUPFAM" id="SSF47769">
    <property type="entry name" value="SAM/Pointed domain"/>
    <property type="match status" value="1"/>
</dbReference>
<feature type="compositionally biased region" description="Polar residues" evidence="3">
    <location>
        <begin position="164"/>
        <end position="175"/>
    </location>
</feature>
<keyword evidence="2" id="KW-0539">Nucleus</keyword>
<dbReference type="GO" id="GO:0001228">
    <property type="term" value="F:DNA-binding transcription activator activity, RNA polymerase II-specific"/>
    <property type="evidence" value="ECO:0007669"/>
    <property type="project" value="TreeGrafter"/>
</dbReference>
<dbReference type="Pfam" id="PF18016">
    <property type="entry name" value="SAM_3"/>
    <property type="match status" value="1"/>
</dbReference>
<gene>
    <name evidence="5" type="primary">UBP1</name>
    <name evidence="5" type="ORF">Bhyg_06282</name>
</gene>
<dbReference type="Proteomes" id="UP001151699">
    <property type="component" value="Chromosome B"/>
</dbReference>
<dbReference type="InterPro" id="IPR007604">
    <property type="entry name" value="CP2"/>
</dbReference>
<feature type="region of interest" description="Disordered" evidence="3">
    <location>
        <begin position="164"/>
        <end position="190"/>
    </location>
</feature>
<feature type="compositionally biased region" description="Polar residues" evidence="3">
    <location>
        <begin position="526"/>
        <end position="536"/>
    </location>
</feature>
<evidence type="ECO:0000256" key="2">
    <source>
        <dbReference type="PROSITE-ProRule" id="PRU01313"/>
    </source>
</evidence>
<feature type="compositionally biased region" description="Polar residues" evidence="3">
    <location>
        <begin position="475"/>
        <end position="489"/>
    </location>
</feature>
<dbReference type="GO" id="GO:0005634">
    <property type="term" value="C:nucleus"/>
    <property type="evidence" value="ECO:0007669"/>
    <property type="project" value="UniProtKB-SubCell"/>
</dbReference>
<dbReference type="InterPro" id="IPR013761">
    <property type="entry name" value="SAM/pointed_sf"/>
</dbReference>
<evidence type="ECO:0000313" key="6">
    <source>
        <dbReference type="Proteomes" id="UP001151699"/>
    </source>
</evidence>
<comment type="subcellular location">
    <subcellularLocation>
        <location evidence="2">Nucleus</location>
    </subcellularLocation>
</comment>
<dbReference type="GO" id="GO:0000978">
    <property type="term" value="F:RNA polymerase II cis-regulatory region sequence-specific DNA binding"/>
    <property type="evidence" value="ECO:0007669"/>
    <property type="project" value="TreeGrafter"/>
</dbReference>
<feature type="compositionally biased region" description="Polar residues" evidence="3">
    <location>
        <begin position="223"/>
        <end position="238"/>
    </location>
</feature>
<evidence type="ECO:0000259" key="4">
    <source>
        <dbReference type="PROSITE" id="PS51968"/>
    </source>
</evidence>
<dbReference type="PANTHER" id="PTHR11037">
    <property type="entry name" value="TRANSCRIPTION FACTOR CP2"/>
    <property type="match status" value="1"/>
</dbReference>
<dbReference type="Gene3D" id="1.10.150.50">
    <property type="entry name" value="Transcription Factor, Ets-1"/>
    <property type="match status" value="1"/>
</dbReference>
<dbReference type="InterPro" id="IPR041418">
    <property type="entry name" value="SAM_3"/>
</dbReference>
<dbReference type="OrthoDB" id="9996779at2759"/>
<sequence length="733" mass="82367">MRMTQCFDFSIEEQMDFRSANIADENITRTIYGNNTSELQLLVDQTIDFVDTQSNTKETWTSDFNKAVMLGPQVTSVENIQTVPRKRQMDWESLEISTANSPPTGPKITSVASIKDRRKIARIGWTDDIDFDLNGDLTSNAYLNNEAFLSLSSALNILKHEIPSPSSEQLKQPKSPQERSGLAVNHQQTQVGTVVNGPVKEATLCNEHPPSVQKPKNQPDVLDSSSNSNLACNHDSSSCGKTQNPVDGQFKFQYVLAAPTSIATKNNEDTLTYLNQGQSYEIKLKKLGDLSTYRGKILKSIIKICFHERRLQYMEREQIHQWQASRPGERIVEIDVPLSYGLCHVSQPNNQMLNTVEVLWDPMKEVGVYIQVNCISTEFTPKKHGGEKGVPFRIQIETYLDKNGDGRYIPIHAAACQIKVFKLKGADRKHKQDREKIQKRTRAEQEKYQPSFECTILSDIPNDSITPPICYSPEHGTSSSVTKNRTTSPVMPRSPVQAAKYDNSAFTSNSPHPIGINSVSSSNSNLKSVDTNSLSPRRQENEDAVPNITIDSSPVVLTQWMTHHRLNQHASTFAHYSGADLLRMSKEDIIQICGVADGIRMYNTLHSKAIKPRLKFYVSFDGNSYHAIYLHEISVFELTQKLCKLPGFYDYSTNNANGDSNNFHEWSLQSKYSGSGSNIYDASKTVVYIDGPSGIHVLVSDEVLNNIKDECLFSIECQNGRILMKTVYKNEIN</sequence>
<keyword evidence="2" id="KW-0238">DNA-binding</keyword>
<dbReference type="PANTHER" id="PTHR11037:SF21">
    <property type="entry name" value="GEMINI, ISOFORM C"/>
    <property type="match status" value="1"/>
</dbReference>
<feature type="region of interest" description="Disordered" evidence="3">
    <location>
        <begin position="471"/>
        <end position="541"/>
    </location>
</feature>
<proteinExistence type="inferred from homology"/>
<dbReference type="EMBL" id="WJQU01000002">
    <property type="protein sequence ID" value="KAJ6641346.1"/>
    <property type="molecule type" value="Genomic_DNA"/>
</dbReference>
<comment type="similarity">
    <text evidence="1">Belongs to the grh/CP2 family. CP2 subfamily.</text>
</comment>
<accession>A0A9Q0N1Z6</accession>
<dbReference type="AlphaFoldDB" id="A0A9Q0N1Z6"/>
<comment type="caution">
    <text evidence="5">The sequence shown here is derived from an EMBL/GenBank/DDBJ whole genome shotgun (WGS) entry which is preliminary data.</text>
</comment>
<reference evidence="5" key="1">
    <citation type="submission" date="2022-07" db="EMBL/GenBank/DDBJ databases">
        <authorList>
            <person name="Trinca V."/>
            <person name="Uliana J.V.C."/>
            <person name="Torres T.T."/>
            <person name="Ward R.J."/>
            <person name="Monesi N."/>
        </authorList>
    </citation>
    <scope>NUCLEOTIDE SEQUENCE</scope>
    <source>
        <strain evidence="5">HSMRA1968</strain>
        <tissue evidence="5">Whole embryos</tissue>
    </source>
</reference>
<dbReference type="PROSITE" id="PS51968">
    <property type="entry name" value="GRH_CP2_DB"/>
    <property type="match status" value="1"/>
</dbReference>
<protein>
    <submittedName>
        <fullName evidence="5">Upstream-binding protein 1</fullName>
    </submittedName>
</protein>
<evidence type="ECO:0000256" key="3">
    <source>
        <dbReference type="SAM" id="MobiDB-lite"/>
    </source>
</evidence>
<organism evidence="5 6">
    <name type="scientific">Pseudolycoriella hygida</name>
    <dbReference type="NCBI Taxonomy" id="35572"/>
    <lineage>
        <taxon>Eukaryota</taxon>
        <taxon>Metazoa</taxon>
        <taxon>Ecdysozoa</taxon>
        <taxon>Arthropoda</taxon>
        <taxon>Hexapoda</taxon>
        <taxon>Insecta</taxon>
        <taxon>Pterygota</taxon>
        <taxon>Neoptera</taxon>
        <taxon>Endopterygota</taxon>
        <taxon>Diptera</taxon>
        <taxon>Nematocera</taxon>
        <taxon>Sciaroidea</taxon>
        <taxon>Sciaridae</taxon>
        <taxon>Pseudolycoriella</taxon>
    </lineage>
</organism>
<evidence type="ECO:0000313" key="5">
    <source>
        <dbReference type="EMBL" id="KAJ6641346.1"/>
    </source>
</evidence>
<keyword evidence="6" id="KW-1185">Reference proteome</keyword>
<evidence type="ECO:0000256" key="1">
    <source>
        <dbReference type="ARBA" id="ARBA00010852"/>
    </source>
</evidence>